<sequence length="146" mass="15623">MVHPLLTSITFLRQLGSPPARSSLHQRQNTPGPLSTVPLCFTDVSAQSLHGAGEQAPPLSHACPSSGNTFPSSVWPQTAQTSKPSTYVMSSVKSSSQPTSWEVGWRPRPPCPSHWLHPGCGSEDAISVGTENIVWPSFSPHHPAQP</sequence>
<dbReference type="AlphaFoldDB" id="A0A7J7TDZ0"/>
<accession>A0A7J7TDZ0</accession>
<proteinExistence type="predicted"/>
<feature type="compositionally biased region" description="Polar residues" evidence="1">
    <location>
        <begin position="63"/>
        <end position="83"/>
    </location>
</feature>
<gene>
    <name evidence="2" type="ORF">mRhiFer1_008991</name>
</gene>
<evidence type="ECO:0000313" key="3">
    <source>
        <dbReference type="Proteomes" id="UP000585614"/>
    </source>
</evidence>
<protein>
    <submittedName>
        <fullName evidence="2">Uncharacterized protein</fullName>
    </submittedName>
</protein>
<dbReference type="EMBL" id="JACAGC010000020">
    <property type="protein sequence ID" value="KAF6298969.1"/>
    <property type="molecule type" value="Genomic_DNA"/>
</dbReference>
<evidence type="ECO:0000256" key="1">
    <source>
        <dbReference type="SAM" id="MobiDB-lite"/>
    </source>
</evidence>
<feature type="region of interest" description="Disordered" evidence="1">
    <location>
        <begin position="50"/>
        <end position="91"/>
    </location>
</feature>
<name>A0A7J7TDZ0_RHIFE</name>
<comment type="caution">
    <text evidence="2">The sequence shown here is derived from an EMBL/GenBank/DDBJ whole genome shotgun (WGS) entry which is preliminary data.</text>
</comment>
<evidence type="ECO:0000313" key="2">
    <source>
        <dbReference type="EMBL" id="KAF6298969.1"/>
    </source>
</evidence>
<organism evidence="2 3">
    <name type="scientific">Rhinolophus ferrumequinum</name>
    <name type="common">Greater horseshoe bat</name>
    <dbReference type="NCBI Taxonomy" id="59479"/>
    <lineage>
        <taxon>Eukaryota</taxon>
        <taxon>Metazoa</taxon>
        <taxon>Chordata</taxon>
        <taxon>Craniata</taxon>
        <taxon>Vertebrata</taxon>
        <taxon>Euteleostomi</taxon>
        <taxon>Mammalia</taxon>
        <taxon>Eutheria</taxon>
        <taxon>Laurasiatheria</taxon>
        <taxon>Chiroptera</taxon>
        <taxon>Yinpterochiroptera</taxon>
        <taxon>Rhinolophoidea</taxon>
        <taxon>Rhinolophidae</taxon>
        <taxon>Rhinolophinae</taxon>
        <taxon>Rhinolophus</taxon>
    </lineage>
</organism>
<reference evidence="2 3" key="1">
    <citation type="journal article" date="2020" name="Nature">
        <title>Six reference-quality genomes reveal evolution of bat adaptations.</title>
        <authorList>
            <person name="Jebb D."/>
            <person name="Huang Z."/>
            <person name="Pippel M."/>
            <person name="Hughes G.M."/>
            <person name="Lavrichenko K."/>
            <person name="Devanna P."/>
            <person name="Winkler S."/>
            <person name="Jermiin L.S."/>
            <person name="Skirmuntt E.C."/>
            <person name="Katzourakis A."/>
            <person name="Burkitt-Gray L."/>
            <person name="Ray D.A."/>
            <person name="Sullivan K.A.M."/>
            <person name="Roscito J.G."/>
            <person name="Kirilenko B.M."/>
            <person name="Davalos L.M."/>
            <person name="Corthals A.P."/>
            <person name="Power M.L."/>
            <person name="Jones G."/>
            <person name="Ransome R.D."/>
            <person name="Dechmann D.K.N."/>
            <person name="Locatelli A.G."/>
            <person name="Puechmaille S.J."/>
            <person name="Fedrigo O."/>
            <person name="Jarvis E.D."/>
            <person name="Hiller M."/>
            <person name="Vernes S.C."/>
            <person name="Myers E.W."/>
            <person name="Teeling E.C."/>
        </authorList>
    </citation>
    <scope>NUCLEOTIDE SEQUENCE [LARGE SCALE GENOMIC DNA]</scope>
    <source>
        <strain evidence="2">MRhiFer1</strain>
        <tissue evidence="2">Lung</tissue>
    </source>
</reference>
<dbReference type="Proteomes" id="UP000585614">
    <property type="component" value="Unassembled WGS sequence"/>
</dbReference>